<reference evidence="9" key="1">
    <citation type="submission" date="2022-11" db="UniProtKB">
        <authorList>
            <consortium name="WormBaseParasite"/>
        </authorList>
    </citation>
    <scope>IDENTIFICATION</scope>
</reference>
<evidence type="ECO:0000256" key="6">
    <source>
        <dbReference type="SAM" id="MobiDB-lite"/>
    </source>
</evidence>
<keyword evidence="5" id="KW-0131">Cell cycle</keyword>
<dbReference type="GO" id="GO:0004861">
    <property type="term" value="F:cyclin-dependent protein serine/threonine kinase inhibitor activity"/>
    <property type="evidence" value="ECO:0007669"/>
    <property type="project" value="InterPro"/>
</dbReference>
<comment type="subcellular location">
    <subcellularLocation>
        <location evidence="1">Nucleus</location>
    </subcellularLocation>
</comment>
<evidence type="ECO:0000313" key="8">
    <source>
        <dbReference type="Proteomes" id="UP000887540"/>
    </source>
</evidence>
<evidence type="ECO:0000256" key="4">
    <source>
        <dbReference type="ARBA" id="ARBA00023242"/>
    </source>
</evidence>
<dbReference type="PANTHER" id="PTHR10265:SF45">
    <property type="entry name" value="DACAPO"/>
    <property type="match status" value="1"/>
</dbReference>
<feature type="region of interest" description="Disordered" evidence="6">
    <location>
        <begin position="149"/>
        <end position="203"/>
    </location>
</feature>
<dbReference type="Proteomes" id="UP000887540">
    <property type="component" value="Unplaced"/>
</dbReference>
<dbReference type="PANTHER" id="PTHR10265">
    <property type="entry name" value="CYCLIN-DEPENDENT KINASE INHIBITOR 1"/>
    <property type="match status" value="1"/>
</dbReference>
<dbReference type="GO" id="GO:0005634">
    <property type="term" value="C:nucleus"/>
    <property type="evidence" value="ECO:0007669"/>
    <property type="project" value="UniProtKB-SubCell"/>
</dbReference>
<evidence type="ECO:0000259" key="7">
    <source>
        <dbReference type="Pfam" id="PF02234"/>
    </source>
</evidence>
<dbReference type="GO" id="GO:0051726">
    <property type="term" value="P:regulation of cell cycle"/>
    <property type="evidence" value="ECO:0007669"/>
    <property type="project" value="InterPro"/>
</dbReference>
<evidence type="ECO:0000256" key="2">
    <source>
        <dbReference type="ARBA" id="ARBA00006726"/>
    </source>
</evidence>
<protein>
    <submittedName>
        <fullName evidence="9">Cyclin-dependent kinase inhibitor domain-containing protein</fullName>
    </submittedName>
</protein>
<dbReference type="Pfam" id="PF02234">
    <property type="entry name" value="CDI"/>
    <property type="match status" value="1"/>
</dbReference>
<dbReference type="AlphaFoldDB" id="A0A914DM59"/>
<evidence type="ECO:0000256" key="5">
    <source>
        <dbReference type="ARBA" id="ARBA00023306"/>
    </source>
</evidence>
<accession>A0A914DM59</accession>
<dbReference type="WBParaSite" id="ACRNAN_scaffold2881.g31106.t1">
    <property type="protein sequence ID" value="ACRNAN_scaffold2881.g31106.t1"/>
    <property type="gene ID" value="ACRNAN_scaffold2881.g31106"/>
</dbReference>
<keyword evidence="8" id="KW-1185">Reference proteome</keyword>
<dbReference type="InterPro" id="IPR044898">
    <property type="entry name" value="CDI_dom_sf"/>
</dbReference>
<comment type="similarity">
    <text evidence="2">Belongs to the CDI family.</text>
</comment>
<evidence type="ECO:0000256" key="3">
    <source>
        <dbReference type="ARBA" id="ARBA00023013"/>
    </source>
</evidence>
<evidence type="ECO:0000256" key="1">
    <source>
        <dbReference type="ARBA" id="ARBA00004123"/>
    </source>
</evidence>
<feature type="domain" description="Cyclin-dependent kinase inhibitor" evidence="7">
    <location>
        <begin position="27"/>
        <end position="73"/>
    </location>
</feature>
<name>A0A914DM59_9BILA</name>
<dbReference type="InterPro" id="IPR003175">
    <property type="entry name" value="CDI_dom"/>
</dbReference>
<proteinExistence type="inferred from homology"/>
<keyword evidence="4" id="KW-0539">Nucleus</keyword>
<sequence>MMNTLLTAASIAFTDPKSTPKRSARRCLFGKRDETDDDFVRQLIDEMQEEYKNKWEFDFVSDSPLPTSSNSRFFYTQVDPASVPGFYRLSRYASSTGASQEFDSENKDPEDLQNVSMHTEDSFLLPTTDESAMSDFFNESDKDVLKSAKSLAATPKKRQSRLNEFLPTRKHLQRSAKKSDLLSSPSPVRHTPSRLRKCSAISQ</sequence>
<dbReference type="Gene3D" id="4.10.365.10">
    <property type="entry name" value="p27"/>
    <property type="match status" value="1"/>
</dbReference>
<keyword evidence="3" id="KW-0649">Protein kinase inhibitor</keyword>
<evidence type="ECO:0000313" key="9">
    <source>
        <dbReference type="WBParaSite" id="ACRNAN_scaffold2881.g31106.t1"/>
    </source>
</evidence>
<organism evidence="8 9">
    <name type="scientific">Acrobeloides nanus</name>
    <dbReference type="NCBI Taxonomy" id="290746"/>
    <lineage>
        <taxon>Eukaryota</taxon>
        <taxon>Metazoa</taxon>
        <taxon>Ecdysozoa</taxon>
        <taxon>Nematoda</taxon>
        <taxon>Chromadorea</taxon>
        <taxon>Rhabditida</taxon>
        <taxon>Tylenchina</taxon>
        <taxon>Cephalobomorpha</taxon>
        <taxon>Cephaloboidea</taxon>
        <taxon>Cephalobidae</taxon>
        <taxon>Acrobeloides</taxon>
    </lineage>
</organism>